<dbReference type="Gene3D" id="2.60.34.10">
    <property type="entry name" value="Substrate Binding Domain Of DNAk, Chain A, domain 1"/>
    <property type="match status" value="1"/>
</dbReference>
<keyword evidence="2 6" id="KW-0547">Nucleotide-binding</keyword>
<evidence type="ECO:0000313" key="8">
    <source>
        <dbReference type="EMBL" id="RZF49322.1"/>
    </source>
</evidence>
<accession>A0A482XTJ7</accession>
<evidence type="ECO:0000256" key="2">
    <source>
        <dbReference type="ARBA" id="ARBA00022741"/>
    </source>
</evidence>
<dbReference type="FunFam" id="2.60.34.10:FF:000002">
    <property type="entry name" value="Heat shock 70 kDa"/>
    <property type="match status" value="1"/>
</dbReference>
<dbReference type="InParanoid" id="A0A482XTJ7"/>
<dbReference type="PROSITE" id="PS01036">
    <property type="entry name" value="HSP70_3"/>
    <property type="match status" value="1"/>
</dbReference>
<dbReference type="FunFam" id="3.30.30.30:FF:000005">
    <property type="entry name" value="Heat shock protein ssb1"/>
    <property type="match status" value="1"/>
</dbReference>
<dbReference type="FunFam" id="3.30.420.40:FF:000026">
    <property type="entry name" value="Heat shock protein 70"/>
    <property type="match status" value="1"/>
</dbReference>
<proteinExistence type="inferred from homology"/>
<dbReference type="FunFam" id="3.30.420.40:FF:000172">
    <property type="entry name" value="Heat shock 70 kDa protein"/>
    <property type="match status" value="2"/>
</dbReference>
<protein>
    <submittedName>
        <fullName evidence="8">Uncharacterized protein</fullName>
    </submittedName>
</protein>
<gene>
    <name evidence="8" type="ORF">LSTR_LSTR006736</name>
</gene>
<dbReference type="InterPro" id="IPR013126">
    <property type="entry name" value="Hsp_70_fam"/>
</dbReference>
<dbReference type="FunFam" id="3.90.640.10:FF:000002">
    <property type="entry name" value="Heat shock 70 kDa"/>
    <property type="match status" value="1"/>
</dbReference>
<dbReference type="GO" id="GO:0005524">
    <property type="term" value="F:ATP binding"/>
    <property type="evidence" value="ECO:0007669"/>
    <property type="project" value="UniProtKB-KW"/>
</dbReference>
<dbReference type="AlphaFoldDB" id="A0A482XTJ7"/>
<dbReference type="Gene3D" id="3.90.640.10">
    <property type="entry name" value="Actin, Chain A, domain 4"/>
    <property type="match status" value="1"/>
</dbReference>
<evidence type="ECO:0000256" key="3">
    <source>
        <dbReference type="ARBA" id="ARBA00022824"/>
    </source>
</evidence>
<evidence type="ECO:0000256" key="4">
    <source>
        <dbReference type="ARBA" id="ARBA00022840"/>
    </source>
</evidence>
<dbReference type="OrthoDB" id="242658at2759"/>
<dbReference type="SUPFAM" id="SSF100934">
    <property type="entry name" value="Heat shock protein 70kD (HSP70), C-terminal subdomain"/>
    <property type="match status" value="1"/>
</dbReference>
<dbReference type="NCBIfam" id="NF001413">
    <property type="entry name" value="PRK00290.1"/>
    <property type="match status" value="1"/>
</dbReference>
<organism evidence="8 9">
    <name type="scientific">Laodelphax striatellus</name>
    <name type="common">Small brown planthopper</name>
    <name type="synonym">Delphax striatella</name>
    <dbReference type="NCBI Taxonomy" id="195883"/>
    <lineage>
        <taxon>Eukaryota</taxon>
        <taxon>Metazoa</taxon>
        <taxon>Ecdysozoa</taxon>
        <taxon>Arthropoda</taxon>
        <taxon>Hexapoda</taxon>
        <taxon>Insecta</taxon>
        <taxon>Pterygota</taxon>
        <taxon>Neoptera</taxon>
        <taxon>Paraneoptera</taxon>
        <taxon>Hemiptera</taxon>
        <taxon>Auchenorrhyncha</taxon>
        <taxon>Fulgoroidea</taxon>
        <taxon>Delphacidae</taxon>
        <taxon>Criomorphinae</taxon>
        <taxon>Laodelphax</taxon>
    </lineage>
</organism>
<evidence type="ECO:0000256" key="6">
    <source>
        <dbReference type="RuleBase" id="RU003322"/>
    </source>
</evidence>
<dbReference type="STRING" id="195883.A0A482XTJ7"/>
<dbReference type="PRINTS" id="PR00301">
    <property type="entry name" value="HEATSHOCK70"/>
</dbReference>
<dbReference type="SUPFAM" id="SSF100920">
    <property type="entry name" value="Heat shock protein 70kD (HSP70), peptide-binding domain"/>
    <property type="match status" value="1"/>
</dbReference>
<dbReference type="EMBL" id="QKKF02000071">
    <property type="protein sequence ID" value="RZF49322.1"/>
    <property type="molecule type" value="Genomic_DNA"/>
</dbReference>
<dbReference type="GO" id="GO:0140662">
    <property type="term" value="F:ATP-dependent protein folding chaperone"/>
    <property type="evidence" value="ECO:0007669"/>
    <property type="project" value="InterPro"/>
</dbReference>
<dbReference type="InterPro" id="IPR018181">
    <property type="entry name" value="Heat_shock_70_CS"/>
</dbReference>
<keyword evidence="9" id="KW-1185">Reference proteome</keyword>
<dbReference type="Gene3D" id="1.20.1270.10">
    <property type="match status" value="1"/>
</dbReference>
<evidence type="ECO:0000256" key="1">
    <source>
        <dbReference type="ARBA" id="ARBA00007381"/>
    </source>
</evidence>
<comment type="caution">
    <text evidence="8">The sequence shown here is derived from an EMBL/GenBank/DDBJ whole genome shotgun (WGS) entry which is preliminary data.</text>
</comment>
<dbReference type="PANTHER" id="PTHR19375">
    <property type="entry name" value="HEAT SHOCK PROTEIN 70KDA"/>
    <property type="match status" value="1"/>
</dbReference>
<reference evidence="8 9" key="1">
    <citation type="journal article" date="2017" name="Gigascience">
        <title>Genome sequence of the small brown planthopper, Laodelphax striatellus.</title>
        <authorList>
            <person name="Zhu J."/>
            <person name="Jiang F."/>
            <person name="Wang X."/>
            <person name="Yang P."/>
            <person name="Bao Y."/>
            <person name="Zhao W."/>
            <person name="Wang W."/>
            <person name="Lu H."/>
            <person name="Wang Q."/>
            <person name="Cui N."/>
            <person name="Li J."/>
            <person name="Chen X."/>
            <person name="Luo L."/>
            <person name="Yu J."/>
            <person name="Kang L."/>
            <person name="Cui F."/>
        </authorList>
    </citation>
    <scope>NUCLEOTIDE SEQUENCE [LARGE SCALE GENOMIC DNA]</scope>
    <source>
        <tissue evidence="8">Whole body</tissue>
    </source>
</reference>
<dbReference type="Proteomes" id="UP000291343">
    <property type="component" value="Unassembled WGS sequence"/>
</dbReference>
<dbReference type="Gene3D" id="3.30.420.40">
    <property type="match status" value="2"/>
</dbReference>
<name>A0A482XTJ7_LAOST</name>
<sequence length="633" mass="69890">MASSSQSAVAVGIDLGTTYSCVGVFQNGRVEIIANEQGNRTTPSYVSFVDNERLVGEAAKNVCATNYANTIYDAKRLIGRRYDDPAVQADMKLWPFSVVNRSGKPVIEVVFQGEKKQFVPEEISAMVLSKMRDIAESFIGKKVTDAVVTVPAYFNDSQRQATKDAATIAGLNVTRIINEPTAAAIAYGLDKKGSREKNVLIFDLGGGTFDVSILTVDGGIFEVRSTSGDTHLGGQDFDNRLVQHAVKEFEKKHKKDIKSNKKAMRRLQAACERGKRILSGTNQTTIELDSLHEGIDFIICVSRAKFEDINSDLFRSTLEPVRRAISDSGLNKKDIDEVVLVGGSTRIPKIQQLLQEFFDGKELNKSINPDEAVAYGAAVQAEILYGNDSEQVRDLLLIDVAPLSLGIETAGGVMTNIIPRNTTVPARHSQIFSTYSDFQTTVQVRVFEGERSMTKDNNLLGDFVLTGIPPAPRGVPQIEVSFDIDANGILTVTAVEKSTNKTSNIVIQNDKGRLTKQQIDNMIRDAERFKEQDLRSKETADARNSFENYCYGMKSSAEDGVMSSRFGVDDRNTVVQKCNEALTWLNANLEASKEQIEQRMFDLRRELHEYERRMTGGSDGQGNASGPRIEEVD</sequence>
<evidence type="ECO:0000313" key="9">
    <source>
        <dbReference type="Proteomes" id="UP000291343"/>
    </source>
</evidence>
<dbReference type="Pfam" id="PF00012">
    <property type="entry name" value="HSP70"/>
    <property type="match status" value="1"/>
</dbReference>
<dbReference type="InterPro" id="IPR029047">
    <property type="entry name" value="HSP70_peptide-bd_sf"/>
</dbReference>
<dbReference type="InterPro" id="IPR029048">
    <property type="entry name" value="HSP70_C_sf"/>
</dbReference>
<dbReference type="Gene3D" id="3.30.30.30">
    <property type="match status" value="1"/>
</dbReference>
<evidence type="ECO:0000256" key="5">
    <source>
        <dbReference type="ARBA" id="ARBA00023016"/>
    </source>
</evidence>
<comment type="similarity">
    <text evidence="1 6">Belongs to the heat shock protein 70 family.</text>
</comment>
<dbReference type="SMR" id="A0A482XTJ7"/>
<evidence type="ECO:0000256" key="7">
    <source>
        <dbReference type="SAM" id="MobiDB-lite"/>
    </source>
</evidence>
<dbReference type="SUPFAM" id="SSF53067">
    <property type="entry name" value="Actin-like ATPase domain"/>
    <property type="match status" value="2"/>
</dbReference>
<dbReference type="PROSITE" id="PS00329">
    <property type="entry name" value="HSP70_2"/>
    <property type="match status" value="1"/>
</dbReference>
<dbReference type="PROSITE" id="PS00297">
    <property type="entry name" value="HSP70_1"/>
    <property type="match status" value="1"/>
</dbReference>
<keyword evidence="4 6" id="KW-0067">ATP-binding</keyword>
<keyword evidence="5" id="KW-0346">Stress response</keyword>
<dbReference type="InterPro" id="IPR043129">
    <property type="entry name" value="ATPase_NBD"/>
</dbReference>
<feature type="region of interest" description="Disordered" evidence="7">
    <location>
        <begin position="611"/>
        <end position="633"/>
    </location>
</feature>
<keyword evidence="3" id="KW-0256">Endoplasmic reticulum</keyword>